<dbReference type="KEGG" id="aacx:DEACI_4203"/>
<dbReference type="EMBL" id="LR746496">
    <property type="protein sequence ID" value="CAA7603380.1"/>
    <property type="molecule type" value="Genomic_DNA"/>
</dbReference>
<reference evidence="6" key="2">
    <citation type="submission" date="2020-01" db="EMBL/GenBank/DDBJ databases">
        <authorList>
            <person name="Hornung B."/>
        </authorList>
    </citation>
    <scope>NUCLEOTIDE SEQUENCE</scope>
    <source>
        <strain evidence="6">PacBioINE</strain>
    </source>
</reference>
<dbReference type="Proteomes" id="UP000836597">
    <property type="component" value="Chromosome"/>
</dbReference>
<name>A0A8S0X7K2_9FIRM</name>
<dbReference type="Proteomes" id="UP001071230">
    <property type="component" value="Unassembled WGS sequence"/>
</dbReference>
<evidence type="ECO:0000256" key="4">
    <source>
        <dbReference type="ARBA" id="ARBA00023136"/>
    </source>
</evidence>
<feature type="transmembrane region" description="Helical" evidence="5">
    <location>
        <begin position="96"/>
        <end position="119"/>
    </location>
</feature>
<dbReference type="CDD" id="cd13963">
    <property type="entry name" value="PT_UbiA_2"/>
    <property type="match status" value="1"/>
</dbReference>
<dbReference type="InterPro" id="IPR044878">
    <property type="entry name" value="UbiA_sf"/>
</dbReference>
<feature type="transmembrane region" description="Helical" evidence="5">
    <location>
        <begin position="225"/>
        <end position="247"/>
    </location>
</feature>
<organism evidence="6">
    <name type="scientific">Acididesulfobacillus acetoxydans</name>
    <dbReference type="NCBI Taxonomy" id="1561005"/>
    <lineage>
        <taxon>Bacteria</taxon>
        <taxon>Bacillati</taxon>
        <taxon>Bacillota</taxon>
        <taxon>Clostridia</taxon>
        <taxon>Eubacteriales</taxon>
        <taxon>Peptococcaceae</taxon>
        <taxon>Acididesulfobacillus</taxon>
    </lineage>
</organism>
<comment type="subcellular location">
    <subcellularLocation>
        <location evidence="1">Membrane</location>
        <topology evidence="1">Multi-pass membrane protein</topology>
    </subcellularLocation>
</comment>
<feature type="transmembrane region" description="Helical" evidence="5">
    <location>
        <begin position="125"/>
        <end position="142"/>
    </location>
</feature>
<dbReference type="RefSeq" id="WP_240986593.1">
    <property type="nucleotide sequence ID" value="NZ_LR746496.1"/>
</dbReference>
<dbReference type="PANTHER" id="PTHR42723:SF1">
    <property type="entry name" value="CHLOROPHYLL SYNTHASE, CHLOROPLASTIC"/>
    <property type="match status" value="1"/>
</dbReference>
<keyword evidence="3 5" id="KW-1133">Transmembrane helix</keyword>
<dbReference type="InterPro" id="IPR050475">
    <property type="entry name" value="Prenyltransferase_related"/>
</dbReference>
<proteinExistence type="predicted"/>
<evidence type="ECO:0000256" key="2">
    <source>
        <dbReference type="ARBA" id="ARBA00022692"/>
    </source>
</evidence>
<feature type="transmembrane region" description="Helical" evidence="5">
    <location>
        <begin position="259"/>
        <end position="279"/>
    </location>
</feature>
<feature type="transmembrane region" description="Helical" evidence="5">
    <location>
        <begin position="55"/>
        <end position="76"/>
    </location>
</feature>
<dbReference type="EC" id="2.5.1.-" evidence="6 7"/>
<dbReference type="GO" id="GO:0016020">
    <property type="term" value="C:membrane"/>
    <property type="evidence" value="ECO:0007669"/>
    <property type="project" value="UniProtKB-SubCell"/>
</dbReference>
<evidence type="ECO:0000313" key="6">
    <source>
        <dbReference type="EMBL" id="CAA7603380.1"/>
    </source>
</evidence>
<keyword evidence="4 5" id="KW-0472">Membrane</keyword>
<evidence type="ECO:0000313" key="8">
    <source>
        <dbReference type="Proteomes" id="UP001071230"/>
    </source>
</evidence>
<keyword evidence="8" id="KW-1185">Reference proteome</keyword>
<evidence type="ECO:0000256" key="1">
    <source>
        <dbReference type="ARBA" id="ARBA00004141"/>
    </source>
</evidence>
<dbReference type="NCBIfam" id="NF008977">
    <property type="entry name" value="PRK12324.1-2"/>
    <property type="match status" value="1"/>
</dbReference>
<evidence type="ECO:0000256" key="5">
    <source>
        <dbReference type="SAM" id="Phobius"/>
    </source>
</evidence>
<dbReference type="Pfam" id="PF01040">
    <property type="entry name" value="UbiA"/>
    <property type="match status" value="1"/>
</dbReference>
<feature type="transmembrane region" description="Helical" evidence="5">
    <location>
        <begin position="291"/>
        <end position="312"/>
    </location>
</feature>
<dbReference type="EMBL" id="CDGJ01000080">
    <property type="protein sequence ID" value="CEJ08321.1"/>
    <property type="molecule type" value="Genomic_DNA"/>
</dbReference>
<sequence>MMEFLRLAPGNKEIKRQGFLGVITEWLRLLRPHQWSKNGFVLLGLMFSRQWQPPAILAAISAFLAFCAISSSVYVFNDIQDIEADRQHPTKRIRPLASGAISIRGGWIISGGLAALALLLAAMTGRGVAVFVLIYAALNVSYSLRLKHIAVLDVFIISTGFILRILAGTMGLGIAPSSWLFLCGFMLSLFLGFGKRRAELLSIEYDGSPETRASARLVLKDYSPLIVDQFMAISAACTIISYALYTVNAETIARYGTKALIYTLPFVVYGLFRYIFLVHRLGKGSDTALDLYSDAHLLLTVLAWGVVTLVVLS</sequence>
<keyword evidence="2 5" id="KW-0812">Transmembrane</keyword>
<dbReference type="PANTHER" id="PTHR42723">
    <property type="entry name" value="CHLOROPHYLL SYNTHASE"/>
    <property type="match status" value="1"/>
</dbReference>
<protein>
    <submittedName>
        <fullName evidence="6 7">UbiA prenyltransferase</fullName>
        <ecNumber evidence="6 7">2.5.1.-</ecNumber>
    </submittedName>
</protein>
<evidence type="ECO:0000256" key="3">
    <source>
        <dbReference type="ARBA" id="ARBA00022989"/>
    </source>
</evidence>
<dbReference type="InterPro" id="IPR000537">
    <property type="entry name" value="UbiA_prenyltransferase"/>
</dbReference>
<dbReference type="AlphaFoldDB" id="A0A8S0X7K2"/>
<dbReference type="GO" id="GO:0016765">
    <property type="term" value="F:transferase activity, transferring alkyl or aryl (other than methyl) groups"/>
    <property type="evidence" value="ECO:0007669"/>
    <property type="project" value="InterPro"/>
</dbReference>
<dbReference type="Gene3D" id="1.10.357.140">
    <property type="entry name" value="UbiA prenyltransferase"/>
    <property type="match status" value="1"/>
</dbReference>
<evidence type="ECO:0000313" key="7">
    <source>
        <dbReference type="EMBL" id="CEJ08321.1"/>
    </source>
</evidence>
<reference evidence="7" key="1">
    <citation type="submission" date="2014-11" db="EMBL/GenBank/DDBJ databases">
        <authorList>
            <person name="Hornung B.V."/>
        </authorList>
    </citation>
    <scope>NUCLEOTIDE SEQUENCE</scope>
    <source>
        <strain evidence="7">INE</strain>
    </source>
</reference>
<gene>
    <name evidence="7" type="ORF">DEACI_2797</name>
    <name evidence="6" type="ORF">DEACI_4203</name>
</gene>
<accession>A0A8S0X7K2</accession>
<keyword evidence="6" id="KW-0808">Transferase</keyword>
<feature type="transmembrane region" description="Helical" evidence="5">
    <location>
        <begin position="173"/>
        <end position="193"/>
    </location>
</feature>